<keyword evidence="3" id="KW-0731">Sigma factor</keyword>
<dbReference type="GO" id="GO:0006352">
    <property type="term" value="P:DNA-templated transcription initiation"/>
    <property type="evidence" value="ECO:0007669"/>
    <property type="project" value="InterPro"/>
</dbReference>
<dbReference type="RefSeq" id="WP_035149377.1">
    <property type="nucleotide sequence ID" value="NZ_JAAZWO010000026.1"/>
</dbReference>
<dbReference type="Gene3D" id="1.10.10.10">
    <property type="entry name" value="Winged helix-like DNA-binding domain superfamily/Winged helix DNA-binding domain"/>
    <property type="match status" value="1"/>
</dbReference>
<dbReference type="InterPro" id="IPR039425">
    <property type="entry name" value="RNA_pol_sigma-70-like"/>
</dbReference>
<organism evidence="8 9">
    <name type="scientific">Clostridium tetanomorphum</name>
    <dbReference type="NCBI Taxonomy" id="1553"/>
    <lineage>
        <taxon>Bacteria</taxon>
        <taxon>Bacillati</taxon>
        <taxon>Bacillota</taxon>
        <taxon>Clostridia</taxon>
        <taxon>Eubacteriales</taxon>
        <taxon>Clostridiaceae</taxon>
        <taxon>Clostridium</taxon>
    </lineage>
</organism>
<dbReference type="InterPro" id="IPR013249">
    <property type="entry name" value="RNA_pol_sigma70_r4_t2"/>
</dbReference>
<dbReference type="InterPro" id="IPR036388">
    <property type="entry name" value="WH-like_DNA-bd_sf"/>
</dbReference>
<keyword evidence="2" id="KW-0805">Transcription regulation</keyword>
<comment type="similarity">
    <text evidence="1">Belongs to the sigma-70 factor family. ECF subfamily.</text>
</comment>
<dbReference type="Pfam" id="PF08281">
    <property type="entry name" value="Sigma70_r4_2"/>
    <property type="match status" value="1"/>
</dbReference>
<keyword evidence="4" id="KW-0238">DNA-binding</keyword>
<dbReference type="InterPro" id="IPR014284">
    <property type="entry name" value="RNA_pol_sigma-70_dom"/>
</dbReference>
<evidence type="ECO:0000259" key="7">
    <source>
        <dbReference type="Pfam" id="PF08281"/>
    </source>
</evidence>
<accession>A0A923E9Z0</accession>
<proteinExistence type="inferred from homology"/>
<sequence>MVNKENFIIKLKENNKDALQYIIDNFTPLIFTICKSIIGEYGTLEDVEECVSDIFIFLWNNKHNYSEEKSSFKTWISVIAKYKSIDFKRKLIKKLNFETNFQESSFIYKNDVEDELMSKELNNKIILLVNSLKTLDKQLFIKRYFLNQTIEDIAKEFNLTRQAVDNRLYRTRKILKKNLVYEVKEVL</sequence>
<evidence type="ECO:0000256" key="3">
    <source>
        <dbReference type="ARBA" id="ARBA00023082"/>
    </source>
</evidence>
<feature type="domain" description="RNA polymerase sigma-70 region 2" evidence="6">
    <location>
        <begin position="24"/>
        <end position="90"/>
    </location>
</feature>
<reference evidence="8 9" key="1">
    <citation type="submission" date="2020-04" db="EMBL/GenBank/DDBJ databases">
        <title>Genomic insights into acetone-butanol-ethanol (ABE) fermentation by sequencing solventogenic clostridia strains.</title>
        <authorList>
            <person name="Brown S."/>
        </authorList>
    </citation>
    <scope>NUCLEOTIDE SEQUENCE [LARGE SCALE GENOMIC DNA]</scope>
    <source>
        <strain evidence="8 9">DJ011</strain>
    </source>
</reference>
<evidence type="ECO:0000313" key="9">
    <source>
        <dbReference type="Proteomes" id="UP000563151"/>
    </source>
</evidence>
<dbReference type="Gene3D" id="1.10.1740.10">
    <property type="match status" value="1"/>
</dbReference>
<keyword evidence="5" id="KW-0804">Transcription</keyword>
<evidence type="ECO:0000256" key="2">
    <source>
        <dbReference type="ARBA" id="ARBA00023015"/>
    </source>
</evidence>
<dbReference type="InterPro" id="IPR007627">
    <property type="entry name" value="RNA_pol_sigma70_r2"/>
</dbReference>
<dbReference type="InterPro" id="IPR013324">
    <property type="entry name" value="RNA_pol_sigma_r3/r4-like"/>
</dbReference>
<comment type="caution">
    <text evidence="8">The sequence shown here is derived from an EMBL/GenBank/DDBJ whole genome shotgun (WGS) entry which is preliminary data.</text>
</comment>
<feature type="domain" description="RNA polymerase sigma factor 70 region 4 type 2" evidence="7">
    <location>
        <begin position="124"/>
        <end position="174"/>
    </location>
</feature>
<evidence type="ECO:0000259" key="6">
    <source>
        <dbReference type="Pfam" id="PF04542"/>
    </source>
</evidence>
<dbReference type="SUPFAM" id="SSF88946">
    <property type="entry name" value="Sigma2 domain of RNA polymerase sigma factors"/>
    <property type="match status" value="1"/>
</dbReference>
<dbReference type="AlphaFoldDB" id="A0A923E9Z0"/>
<protein>
    <submittedName>
        <fullName evidence="8">Sigma-70 family RNA polymerase sigma factor</fullName>
    </submittedName>
</protein>
<dbReference type="SUPFAM" id="SSF88659">
    <property type="entry name" value="Sigma3 and sigma4 domains of RNA polymerase sigma factors"/>
    <property type="match status" value="1"/>
</dbReference>
<dbReference type="Proteomes" id="UP000563151">
    <property type="component" value="Unassembled WGS sequence"/>
</dbReference>
<dbReference type="EMBL" id="JAAZWO010000026">
    <property type="protein sequence ID" value="MBC2399332.1"/>
    <property type="molecule type" value="Genomic_DNA"/>
</dbReference>
<dbReference type="NCBIfam" id="TIGR02937">
    <property type="entry name" value="sigma70-ECF"/>
    <property type="match status" value="1"/>
</dbReference>
<evidence type="ECO:0000256" key="4">
    <source>
        <dbReference type="ARBA" id="ARBA00023125"/>
    </source>
</evidence>
<dbReference type="PANTHER" id="PTHR43133">
    <property type="entry name" value="RNA POLYMERASE ECF-TYPE SIGMA FACTO"/>
    <property type="match status" value="1"/>
</dbReference>
<dbReference type="PANTHER" id="PTHR43133:SF8">
    <property type="entry name" value="RNA POLYMERASE SIGMA FACTOR HI_1459-RELATED"/>
    <property type="match status" value="1"/>
</dbReference>
<dbReference type="GO" id="GO:0003677">
    <property type="term" value="F:DNA binding"/>
    <property type="evidence" value="ECO:0007669"/>
    <property type="project" value="UniProtKB-KW"/>
</dbReference>
<gene>
    <name evidence="8" type="ORF">HGG79_16365</name>
</gene>
<dbReference type="Pfam" id="PF04542">
    <property type="entry name" value="Sigma70_r2"/>
    <property type="match status" value="1"/>
</dbReference>
<dbReference type="InterPro" id="IPR013325">
    <property type="entry name" value="RNA_pol_sigma_r2"/>
</dbReference>
<name>A0A923E9Z0_CLOTT</name>
<dbReference type="GO" id="GO:0016987">
    <property type="term" value="F:sigma factor activity"/>
    <property type="evidence" value="ECO:0007669"/>
    <property type="project" value="UniProtKB-KW"/>
</dbReference>
<evidence type="ECO:0000256" key="5">
    <source>
        <dbReference type="ARBA" id="ARBA00023163"/>
    </source>
</evidence>
<evidence type="ECO:0000256" key="1">
    <source>
        <dbReference type="ARBA" id="ARBA00010641"/>
    </source>
</evidence>
<evidence type="ECO:0000313" key="8">
    <source>
        <dbReference type="EMBL" id="MBC2399332.1"/>
    </source>
</evidence>
<keyword evidence="9" id="KW-1185">Reference proteome</keyword>